<reference evidence="5 6" key="1">
    <citation type="journal article" date="2018" name="Plant J.">
        <title>Genome sequences of Chlorella sorokiniana UTEX 1602 and Micractinium conductrix SAG 241.80: implications to maltose excretion by a green alga.</title>
        <authorList>
            <person name="Arriola M.B."/>
            <person name="Velmurugan N."/>
            <person name="Zhang Y."/>
            <person name="Plunkett M.H."/>
            <person name="Hondzo H."/>
            <person name="Barney B.M."/>
        </authorList>
    </citation>
    <scope>NUCLEOTIDE SEQUENCE [LARGE SCALE GENOMIC DNA]</scope>
    <source>
        <strain evidence="6">UTEX 1602</strain>
    </source>
</reference>
<proteinExistence type="predicted"/>
<feature type="region of interest" description="Disordered" evidence="3">
    <location>
        <begin position="203"/>
        <end position="236"/>
    </location>
</feature>
<evidence type="ECO:0000256" key="3">
    <source>
        <dbReference type="SAM" id="MobiDB-lite"/>
    </source>
</evidence>
<feature type="compositionally biased region" description="Basic and acidic residues" evidence="3">
    <location>
        <begin position="493"/>
        <end position="504"/>
    </location>
</feature>
<dbReference type="GO" id="GO:0006397">
    <property type="term" value="P:mRNA processing"/>
    <property type="evidence" value="ECO:0007669"/>
    <property type="project" value="UniProtKB-KW"/>
</dbReference>
<protein>
    <submittedName>
        <fullName evidence="5">CLK4-associating serine arginine rich isoform X2</fullName>
    </submittedName>
</protein>
<dbReference type="AlphaFoldDB" id="A0A2P6TL46"/>
<accession>A0A2P6TL46</accession>
<sequence length="590" mass="66135">MAGLKSFKGALSQLYGEQRAQVKGIKERSLVNKAKNEAKRELEEAQSDQPIHFLRIDGRAARLVKNDAQFYAQQQNEGLVPWGAQPDVLIDRYDVRSLLDMYVAPDPRVLAHRQRTAKELELEEQLRFEAYRDLVRLKCLGLSERQGIAHAEQENVAIRAASRAAAVAALEAAKGPKPLPSQSALFAGSGASATPAGTGQFAAVGFSYGGSEGGGGDEEEEEEEEEESDDDDVPATAEDADMDRSALKEFGLEDFSSMLRWAMRQEAEEAAAVRRRRRYTGWGRKKASIRAKRLVGQGLNPTEFAKRPPAHYGGAAALQPNDISWIPEKKAEDLAQMFDRRGSPEYEGGRRRSRSPGSRRPQTEFITSFGGAGDQAPGQGQGPRQQQQQQEEGPTVRDAVPGGADPALEGPHMLPAAAIKLHGVRPEERGRDRYGGSISGRDYSKAKAAAAAPKVVRAVDKSKETPQERLKRLMAAQLNKKIQSDTITAAQKKQQEDSERRARMANEAAAQEAERRDRDRERARRRSRSRSPRSERRRGERSRSRERRRGERSRSRERERDSRRRSRSRSRSRDRQHRRRSPSPYRGYRR</sequence>
<dbReference type="EMBL" id="LHPG02000012">
    <property type="protein sequence ID" value="PRW45018.1"/>
    <property type="molecule type" value="Genomic_DNA"/>
</dbReference>
<gene>
    <name evidence="5" type="ORF">C2E21_6172</name>
</gene>
<feature type="compositionally biased region" description="Polar residues" evidence="3">
    <location>
        <begin position="480"/>
        <end position="492"/>
    </location>
</feature>
<comment type="caution">
    <text evidence="5">The sequence shown here is derived from an EMBL/GenBank/DDBJ whole genome shotgun (WGS) entry which is preliminary data.</text>
</comment>
<feature type="region of interest" description="Disordered" evidence="3">
    <location>
        <begin position="300"/>
        <end position="590"/>
    </location>
</feature>
<feature type="compositionally biased region" description="Low complexity" evidence="3">
    <location>
        <begin position="374"/>
        <end position="393"/>
    </location>
</feature>
<feature type="compositionally biased region" description="Basic and acidic residues" evidence="3">
    <location>
        <begin position="532"/>
        <end position="562"/>
    </location>
</feature>
<evidence type="ECO:0000313" key="5">
    <source>
        <dbReference type="EMBL" id="PRW45018.1"/>
    </source>
</evidence>
<dbReference type="PANTHER" id="PTHR13161">
    <property type="entry name" value="SPLICING FACTOR SUPPRESSOR OF WHITE APRICOT"/>
    <property type="match status" value="1"/>
</dbReference>
<dbReference type="PANTHER" id="PTHR13161:SF4">
    <property type="entry name" value="CLK4-ASSOCIATING SERINE_ARGININE RICH PROTEIN"/>
    <property type="match status" value="1"/>
</dbReference>
<dbReference type="Pfam" id="PF09750">
    <property type="entry name" value="DRY_EERY"/>
    <property type="match status" value="1"/>
</dbReference>
<feature type="compositionally biased region" description="Basic and acidic residues" evidence="3">
    <location>
        <begin position="457"/>
        <end position="471"/>
    </location>
</feature>
<feature type="compositionally biased region" description="Basic residues" evidence="3">
    <location>
        <begin position="563"/>
        <end position="590"/>
    </location>
</feature>
<keyword evidence="6" id="KW-1185">Reference proteome</keyword>
<feature type="compositionally biased region" description="Basic and acidic residues" evidence="3">
    <location>
        <begin position="424"/>
        <end position="434"/>
    </location>
</feature>
<dbReference type="InterPro" id="IPR019147">
    <property type="entry name" value="SWAP_N_domain"/>
</dbReference>
<dbReference type="InterPro" id="IPR040397">
    <property type="entry name" value="SWAP"/>
</dbReference>
<evidence type="ECO:0000256" key="1">
    <source>
        <dbReference type="ARBA" id="ARBA00022664"/>
    </source>
</evidence>
<organism evidence="5 6">
    <name type="scientific">Chlorella sorokiniana</name>
    <name type="common">Freshwater green alga</name>
    <dbReference type="NCBI Taxonomy" id="3076"/>
    <lineage>
        <taxon>Eukaryota</taxon>
        <taxon>Viridiplantae</taxon>
        <taxon>Chlorophyta</taxon>
        <taxon>core chlorophytes</taxon>
        <taxon>Trebouxiophyceae</taxon>
        <taxon>Chlorellales</taxon>
        <taxon>Chlorellaceae</taxon>
        <taxon>Chlorella clade</taxon>
        <taxon>Chlorella</taxon>
    </lineage>
</organism>
<dbReference type="GO" id="GO:0008380">
    <property type="term" value="P:RNA splicing"/>
    <property type="evidence" value="ECO:0007669"/>
    <property type="project" value="UniProtKB-KW"/>
</dbReference>
<dbReference type="OrthoDB" id="10070965at2759"/>
<feature type="compositionally biased region" description="Basic and acidic residues" evidence="3">
    <location>
        <begin position="512"/>
        <end position="522"/>
    </location>
</feature>
<feature type="compositionally biased region" description="Low complexity" evidence="3">
    <location>
        <begin position="446"/>
        <end position="456"/>
    </location>
</feature>
<evidence type="ECO:0000259" key="4">
    <source>
        <dbReference type="SMART" id="SM01141"/>
    </source>
</evidence>
<evidence type="ECO:0000313" key="6">
    <source>
        <dbReference type="Proteomes" id="UP000239899"/>
    </source>
</evidence>
<feature type="compositionally biased region" description="Basic and acidic residues" evidence="3">
    <location>
        <begin position="327"/>
        <end position="350"/>
    </location>
</feature>
<feature type="domain" description="Suppressor of white apricot N-terminal" evidence="4">
    <location>
        <begin position="52"/>
        <end position="212"/>
    </location>
</feature>
<dbReference type="Proteomes" id="UP000239899">
    <property type="component" value="Unassembled WGS sequence"/>
</dbReference>
<dbReference type="SMART" id="SM01141">
    <property type="entry name" value="DRY_EERY"/>
    <property type="match status" value="1"/>
</dbReference>
<evidence type="ECO:0000256" key="2">
    <source>
        <dbReference type="ARBA" id="ARBA00023187"/>
    </source>
</evidence>
<name>A0A2P6TL46_CHLSO</name>
<feature type="compositionally biased region" description="Acidic residues" evidence="3">
    <location>
        <begin position="215"/>
        <end position="236"/>
    </location>
</feature>
<keyword evidence="1" id="KW-0507">mRNA processing</keyword>
<keyword evidence="2" id="KW-0508">mRNA splicing</keyword>